<dbReference type="EnsemblPlants" id="Pp3c2_18020V3.2">
    <property type="protein sequence ID" value="Pp3c2_18020V3.2"/>
    <property type="gene ID" value="Pp3c2_18020"/>
</dbReference>
<keyword evidence="4 8" id="KW-0732">Signal</keyword>
<dbReference type="RefSeq" id="XP_024396960.1">
    <property type="nucleotide sequence ID" value="XM_024541192.2"/>
</dbReference>
<organism evidence="10">
    <name type="scientific">Physcomitrium patens</name>
    <name type="common">Spreading-leaved earth moss</name>
    <name type="synonym">Physcomitrella patens</name>
    <dbReference type="NCBI Taxonomy" id="3218"/>
    <lineage>
        <taxon>Eukaryota</taxon>
        <taxon>Viridiplantae</taxon>
        <taxon>Streptophyta</taxon>
        <taxon>Embryophyta</taxon>
        <taxon>Bryophyta</taxon>
        <taxon>Bryophytina</taxon>
        <taxon>Bryopsida</taxon>
        <taxon>Funariidae</taxon>
        <taxon>Funariales</taxon>
        <taxon>Funariaceae</taxon>
        <taxon>Physcomitrium</taxon>
    </lineage>
</organism>
<evidence type="ECO:0000256" key="6">
    <source>
        <dbReference type="ARBA" id="ARBA00023180"/>
    </source>
</evidence>
<evidence type="ECO:0000313" key="12">
    <source>
        <dbReference type="Proteomes" id="UP000006727"/>
    </source>
</evidence>
<sequence length="679" mass="75412">MIAMSQFNVVGGVIFIALFSVFATSAEGEASGGLPIPQQPLHSPRIAPQPPVLYAPAPEPAPLWPPCDGVDIVYINNYTARIYPFLDDTPWLQPYRFESIVTITNMGYSTVEAWAMGIDFQHNEILVDAEGIVLEDGRLMPVDVSNGTVLTQIPAGVLKNAIETAGDMNQVQKTFKIKGTEFGKKLDPMPRSINITLKGYNCSESLLYGNNTMHTCCSEPNRNVTLNDEEFFLNPETGNFTIMYDVIQAYPGSYLAHVTLSNDSPIARLDFWNISFTWQENEFITKMMGATTREADREVCMNGIAGKTYSDPDMNNVFCCSVSPEIVDLPIDRTNDTQIGGIEYCCRNGTLWPALLDEKKSKSAFLMNVYKVPPMSSQLNHIIPPGNWRIGDGRFKCGIPRRIKPTAYLDPYLLYETTAFKTWQVTCNETENKPPPKCCVSFSKYTNDSIVPCRTCACGCPASPQPACNASASAMLLPYSAITMHPENRTRQILAWADINHNKNIPNPLPCQDYCGVAINWHIVSNFTGGWSSRMTLFDWSDVTFPDWFAVLQMPGAYQGFQQAYSFNATKMPNMNGTAPDNTSVMVTGLQGLNYLMAATNRSAGKLQSVFSYTKLTTSGMREQDYFPEKVWFNGEECVMPEGFPLSRSGALPTRPGVLAFAIFLMSCTMAFYDFLGIL</sequence>
<dbReference type="STRING" id="3218.A9TPL7"/>
<dbReference type="GeneID" id="112292577"/>
<reference evidence="10 12" key="1">
    <citation type="journal article" date="2008" name="Science">
        <title>The Physcomitrella genome reveals evolutionary insights into the conquest of land by plants.</title>
        <authorList>
            <person name="Rensing S."/>
            <person name="Lang D."/>
            <person name="Zimmer A."/>
            <person name="Terry A."/>
            <person name="Salamov A."/>
            <person name="Shapiro H."/>
            <person name="Nishiyama T."/>
            <person name="Perroud P.-F."/>
            <person name="Lindquist E."/>
            <person name="Kamisugi Y."/>
            <person name="Tanahashi T."/>
            <person name="Sakakibara K."/>
            <person name="Fujita T."/>
            <person name="Oishi K."/>
            <person name="Shin-I T."/>
            <person name="Kuroki Y."/>
            <person name="Toyoda A."/>
            <person name="Suzuki Y."/>
            <person name="Hashimoto A."/>
            <person name="Yamaguchi K."/>
            <person name="Sugano A."/>
            <person name="Kohara Y."/>
            <person name="Fujiyama A."/>
            <person name="Anterola A."/>
            <person name="Aoki S."/>
            <person name="Ashton N."/>
            <person name="Barbazuk W.B."/>
            <person name="Barker E."/>
            <person name="Bennetzen J."/>
            <person name="Bezanilla M."/>
            <person name="Blankenship R."/>
            <person name="Cho S.H."/>
            <person name="Dutcher S."/>
            <person name="Estelle M."/>
            <person name="Fawcett J.A."/>
            <person name="Gundlach H."/>
            <person name="Hanada K."/>
            <person name="Heyl A."/>
            <person name="Hicks K.A."/>
            <person name="Hugh J."/>
            <person name="Lohr M."/>
            <person name="Mayer K."/>
            <person name="Melkozernov A."/>
            <person name="Murata T."/>
            <person name="Nelson D."/>
            <person name="Pils B."/>
            <person name="Prigge M."/>
            <person name="Reiss B."/>
            <person name="Renner T."/>
            <person name="Rombauts S."/>
            <person name="Rushton P."/>
            <person name="Sanderfoot A."/>
            <person name="Schween G."/>
            <person name="Shiu S.-H."/>
            <person name="Stueber K."/>
            <person name="Theodoulou F.L."/>
            <person name="Tu H."/>
            <person name="Van de Peer Y."/>
            <person name="Verrier P.J."/>
            <person name="Waters E."/>
            <person name="Wood A."/>
            <person name="Yang L."/>
            <person name="Cove D."/>
            <person name="Cuming A."/>
            <person name="Hasebe M."/>
            <person name="Lucas S."/>
            <person name="Mishler D.B."/>
            <person name="Reski R."/>
            <person name="Grigoriev I."/>
            <person name="Quatrano R.S."/>
            <person name="Boore J.L."/>
        </authorList>
    </citation>
    <scope>NUCLEOTIDE SEQUENCE [LARGE SCALE GENOMIC DNA]</scope>
    <source>
        <strain evidence="11 12">cv. Gransden 2004</strain>
    </source>
</reference>
<dbReference type="GO" id="GO:0005886">
    <property type="term" value="C:plasma membrane"/>
    <property type="evidence" value="ECO:0007669"/>
    <property type="project" value="UniProtKB-SubCell"/>
</dbReference>
<dbReference type="InterPro" id="IPR056900">
    <property type="entry name" value="COB_C"/>
</dbReference>
<dbReference type="FunCoup" id="A9TPL7">
    <property type="interactions" value="1141"/>
</dbReference>
<evidence type="ECO:0000256" key="2">
    <source>
        <dbReference type="ARBA" id="ARBA00005507"/>
    </source>
</evidence>
<dbReference type="AlphaFoldDB" id="A9TPL7"/>
<dbReference type="EnsemblPlants" id="Pp3c2_18020V3.1">
    <property type="protein sequence ID" value="Pp3c2_18020V3.1"/>
    <property type="gene ID" value="Pp3c2_18020"/>
</dbReference>
<comment type="similarity">
    <text evidence="2">Belongs to the COBRA family.</text>
</comment>
<evidence type="ECO:0000256" key="4">
    <source>
        <dbReference type="ARBA" id="ARBA00022729"/>
    </source>
</evidence>
<dbReference type="EMBL" id="ABEU02000002">
    <property type="protein sequence ID" value="PNR60070.1"/>
    <property type="molecule type" value="Genomic_DNA"/>
</dbReference>
<feature type="domain" description="COBRA C-terminal" evidence="9">
    <location>
        <begin position="437"/>
        <end position="645"/>
    </location>
</feature>
<evidence type="ECO:0000259" key="9">
    <source>
        <dbReference type="Pfam" id="PF25079"/>
    </source>
</evidence>
<keyword evidence="7" id="KW-0812">Transmembrane</keyword>
<dbReference type="GO" id="GO:0010215">
    <property type="term" value="P:cellulose microfibril organization"/>
    <property type="evidence" value="ECO:0007669"/>
    <property type="project" value="InterPro"/>
</dbReference>
<accession>A9TPL7</accession>
<reference evidence="10 12" key="2">
    <citation type="journal article" date="2018" name="Plant J.">
        <title>The Physcomitrella patens chromosome-scale assembly reveals moss genome structure and evolution.</title>
        <authorList>
            <person name="Lang D."/>
            <person name="Ullrich K.K."/>
            <person name="Murat F."/>
            <person name="Fuchs J."/>
            <person name="Jenkins J."/>
            <person name="Haas F.B."/>
            <person name="Piednoel M."/>
            <person name="Gundlach H."/>
            <person name="Van Bel M."/>
            <person name="Meyberg R."/>
            <person name="Vives C."/>
            <person name="Morata J."/>
            <person name="Symeonidi A."/>
            <person name="Hiss M."/>
            <person name="Muchero W."/>
            <person name="Kamisugi Y."/>
            <person name="Saleh O."/>
            <person name="Blanc G."/>
            <person name="Decker E.L."/>
            <person name="van Gessel N."/>
            <person name="Grimwood J."/>
            <person name="Hayes R.D."/>
            <person name="Graham S.W."/>
            <person name="Gunter L.E."/>
            <person name="McDaniel S.F."/>
            <person name="Hoernstein S.N.W."/>
            <person name="Larsson A."/>
            <person name="Li F.W."/>
            <person name="Perroud P.F."/>
            <person name="Phillips J."/>
            <person name="Ranjan P."/>
            <person name="Rokshar D.S."/>
            <person name="Rothfels C.J."/>
            <person name="Schneider L."/>
            <person name="Shu S."/>
            <person name="Stevenson D.W."/>
            <person name="Thummler F."/>
            <person name="Tillich M."/>
            <person name="Villarreal Aguilar J.C."/>
            <person name="Widiez T."/>
            <person name="Wong G.K."/>
            <person name="Wymore A."/>
            <person name="Zhang Y."/>
            <person name="Zimmer A.D."/>
            <person name="Quatrano R.S."/>
            <person name="Mayer K.F.X."/>
            <person name="Goodstein D."/>
            <person name="Casacuberta J.M."/>
            <person name="Vandepoele K."/>
            <person name="Reski R."/>
            <person name="Cuming A.C."/>
            <person name="Tuskan G.A."/>
            <person name="Maumus F."/>
            <person name="Salse J."/>
            <person name="Schmutz J."/>
            <person name="Rensing S.A."/>
        </authorList>
    </citation>
    <scope>NUCLEOTIDE SEQUENCE [LARGE SCALE GENOMIC DNA]</scope>
    <source>
        <strain evidence="11 12">cv. Gransden 2004</strain>
    </source>
</reference>
<evidence type="ECO:0000256" key="3">
    <source>
        <dbReference type="ARBA" id="ARBA00022475"/>
    </source>
</evidence>
<dbReference type="PANTHER" id="PTHR31052:SF3">
    <property type="entry name" value="COBRA-LIKE PROTEIN 7"/>
    <property type="match status" value="1"/>
</dbReference>
<dbReference type="InterPro" id="IPR006918">
    <property type="entry name" value="COBRA_pln"/>
</dbReference>
<evidence type="ECO:0000256" key="7">
    <source>
        <dbReference type="SAM" id="Phobius"/>
    </source>
</evidence>
<dbReference type="PaxDb" id="3218-PP1S281_71V6.1"/>
<keyword evidence="7" id="KW-1133">Transmembrane helix</keyword>
<comment type="subcellular location">
    <subcellularLocation>
        <location evidence="1">Cell membrane</location>
    </subcellularLocation>
</comment>
<feature type="signal peptide" evidence="8">
    <location>
        <begin position="1"/>
        <end position="28"/>
    </location>
</feature>
<feature type="transmembrane region" description="Helical" evidence="7">
    <location>
        <begin position="657"/>
        <end position="676"/>
    </location>
</feature>
<keyword evidence="12" id="KW-1185">Reference proteome</keyword>
<dbReference type="HOGENOM" id="CLU_420019_0_0_1"/>
<evidence type="ECO:0000256" key="5">
    <source>
        <dbReference type="ARBA" id="ARBA00023136"/>
    </source>
</evidence>
<dbReference type="PANTHER" id="PTHR31052">
    <property type="entry name" value="COBRA-LIKE PROTEIN 7"/>
    <property type="match status" value="1"/>
</dbReference>
<dbReference type="Pfam" id="PF25079">
    <property type="entry name" value="COB_C"/>
    <property type="match status" value="1"/>
</dbReference>
<evidence type="ECO:0000313" key="11">
    <source>
        <dbReference type="EnsemblPlants" id="Pp3c2_18020V3.1"/>
    </source>
</evidence>
<dbReference type="Gramene" id="Pp3c2_18020V3.1">
    <property type="protein sequence ID" value="Pp3c2_18020V3.1"/>
    <property type="gene ID" value="Pp3c2_18020"/>
</dbReference>
<name>A9TPL7_PHYPA</name>
<keyword evidence="6" id="KW-0325">Glycoprotein</keyword>
<dbReference type="Proteomes" id="UP000006727">
    <property type="component" value="Chromosome 2"/>
</dbReference>
<evidence type="ECO:0000256" key="8">
    <source>
        <dbReference type="SAM" id="SignalP"/>
    </source>
</evidence>
<dbReference type="Pfam" id="PF04833">
    <property type="entry name" value="COBRA"/>
    <property type="match status" value="1"/>
</dbReference>
<dbReference type="OrthoDB" id="2014623at2759"/>
<dbReference type="KEGG" id="ppp:112292577"/>
<reference evidence="11" key="3">
    <citation type="submission" date="2020-12" db="UniProtKB">
        <authorList>
            <consortium name="EnsemblPlants"/>
        </authorList>
    </citation>
    <scope>IDENTIFICATION</scope>
</reference>
<evidence type="ECO:0000313" key="10">
    <source>
        <dbReference type="EMBL" id="PNR60070.1"/>
    </source>
</evidence>
<dbReference type="OMA" id="HVCCKRD"/>
<keyword evidence="5 7" id="KW-0472">Membrane</keyword>
<gene>
    <name evidence="11" type="primary">LOC112292577</name>
    <name evidence="10" type="ORF">PHYPA_002863</name>
</gene>
<keyword evidence="3" id="KW-1003">Cell membrane</keyword>
<proteinExistence type="inferred from homology"/>
<dbReference type="eggNOG" id="ENOG502QUPM">
    <property type="taxonomic scope" value="Eukaryota"/>
</dbReference>
<feature type="chain" id="PRO_5014298031" description="COBRA C-terminal domain-containing protein" evidence="8">
    <location>
        <begin position="29"/>
        <end position="679"/>
    </location>
</feature>
<dbReference type="Gramene" id="Pp3c2_18020V3.2">
    <property type="protein sequence ID" value="Pp3c2_18020V3.2"/>
    <property type="gene ID" value="Pp3c2_18020"/>
</dbReference>
<evidence type="ECO:0000256" key="1">
    <source>
        <dbReference type="ARBA" id="ARBA00004236"/>
    </source>
</evidence>
<protein>
    <recommendedName>
        <fullName evidence="9">COBRA C-terminal domain-containing protein</fullName>
    </recommendedName>
</protein>